<feature type="compositionally biased region" description="Acidic residues" evidence="1">
    <location>
        <begin position="43"/>
        <end position="53"/>
    </location>
</feature>
<evidence type="ECO:0000313" key="3">
    <source>
        <dbReference type="Proteomes" id="UP001218218"/>
    </source>
</evidence>
<gene>
    <name evidence="2" type="ORF">DFH08DRAFT_786382</name>
</gene>
<dbReference type="Proteomes" id="UP001218218">
    <property type="component" value="Unassembled WGS sequence"/>
</dbReference>
<evidence type="ECO:0000313" key="2">
    <source>
        <dbReference type="EMBL" id="KAJ7328788.1"/>
    </source>
</evidence>
<dbReference type="PANTHER" id="PTHR33099">
    <property type="entry name" value="FE2OG DIOXYGENASE DOMAIN-CONTAINING PROTEIN"/>
    <property type="match status" value="1"/>
</dbReference>
<accession>A0AAD7EKE1</accession>
<sequence>MEFIPPPPREIIDIADDSDDEGVQGAKQALPGNPAPENVFSDFETDDEDDESETELKPLIAPSTDIKGDFETALQDGFDFDGVFAFSQRYAIGVAPNPCLNIDGLGTVGIPLSERDARAIISASVPVCGTNSDTKASGMWELSSEKVHFENPAWDVWIQTTTGAAASTALTAYTTVRPSFTLKKLVIHEQSSHTTRHKEAISEDESDPKIGDFVVILPGRFEGAQLQLRHAGQVKSLNFAHQSGISTSVVAAYSGVEHTLAAVSSGYRLSLVYDIVQPMTHLGSRPMLPEMQGAMQKLQNVMLSWKQCPPEEAPELLACLLQHKYSKTVNFSAKSLTGADALLISHLHPLARELKFRIYLAHIKLTVTTPSEAEDTGYGYSDHCFYGRRRGWGRRDYYDYDDEDEYGDEEIDEDEFVDDEDAREESLSVTRIVDLRGMPVSVDFGLEASDLLNGSVTDGDPDHDEFEREDRTTATRIEIYNRTVLLIWPKDSDMDLGVSVGDVYDYACNALRSSMTVSPTEKEKKLVGQLLLCCQTRPNEAKLKTAVQVLRESADRWDDVQTLLQTLKACGVDKNTDLMGPEGFVSAYQAFGWDVLKDFYGQAMANDESNARRHALLARLTQMGMEEEDAEVSSWCKDQADVVLRSLSKIDSAQIPWLADLGLSRGGEFLRDVIFPQLHAQNLDKTFWIPFLQRIQLSMDNVPSASPEVVKSLIVRCVAETVRNLPAFPTKLITGYGYLAGGREEKSSDAILEVVKLCVDTKNEPMCATIFTKMRDAARLGSYPPSFPPWLYYAELSPSLIQYAQGTTAPIFQPFFVDVIDSMISSKRQSPDGKPITPCPLTDAHKSIVMNAAHKAGGVSVLKQRLTADTLKGHDYTVVQALVRTIVKEFPRQQLQDSATQQAYSDLIIALTRVAIDTFDSASLARTASLHTGYSYYHRQAATSADLMIGMVKFCFEVGAKSQCQRLLLRFVPPPNGSNVAQHVSKVLAPFMPVLRQYLISQRLDFQTEPYKMFAGAVVKAFAEKVMVQKPTEVVPIASLQKIGCQACSDCQQLRAFFLSDQTTFSISRKQQQRTHMERYLAATRAWGVSWATVKNRTPHTLQVTKPASMTAVGLWAANSQTGKTLLQGLGDAATQARILGPAYPGVYARIYGENAPLVNANQALNAQKRAATDAHATIPVPLKKPRIA</sequence>
<name>A0AAD7EKE1_9AGAR</name>
<keyword evidence="3" id="KW-1185">Reference proteome</keyword>
<evidence type="ECO:0000256" key="1">
    <source>
        <dbReference type="SAM" id="MobiDB-lite"/>
    </source>
</evidence>
<reference evidence="2" key="1">
    <citation type="submission" date="2023-03" db="EMBL/GenBank/DDBJ databases">
        <title>Massive genome expansion in bonnet fungi (Mycena s.s.) driven by repeated elements and novel gene families across ecological guilds.</title>
        <authorList>
            <consortium name="Lawrence Berkeley National Laboratory"/>
            <person name="Harder C.B."/>
            <person name="Miyauchi S."/>
            <person name="Viragh M."/>
            <person name="Kuo A."/>
            <person name="Thoen E."/>
            <person name="Andreopoulos B."/>
            <person name="Lu D."/>
            <person name="Skrede I."/>
            <person name="Drula E."/>
            <person name="Henrissat B."/>
            <person name="Morin E."/>
            <person name="Kohler A."/>
            <person name="Barry K."/>
            <person name="LaButti K."/>
            <person name="Morin E."/>
            <person name="Salamov A."/>
            <person name="Lipzen A."/>
            <person name="Mereny Z."/>
            <person name="Hegedus B."/>
            <person name="Baldrian P."/>
            <person name="Stursova M."/>
            <person name="Weitz H."/>
            <person name="Taylor A."/>
            <person name="Grigoriev I.V."/>
            <person name="Nagy L.G."/>
            <person name="Martin F."/>
            <person name="Kauserud H."/>
        </authorList>
    </citation>
    <scope>NUCLEOTIDE SEQUENCE</scope>
    <source>
        <strain evidence="2">CBHHK002</strain>
    </source>
</reference>
<dbReference type="PANTHER" id="PTHR33099:SF11">
    <property type="entry name" value="FE2OG DIOXYGENASE DOMAIN-CONTAINING PROTEIN"/>
    <property type="match status" value="1"/>
</dbReference>
<comment type="caution">
    <text evidence="2">The sequence shown here is derived from an EMBL/GenBank/DDBJ whole genome shotgun (WGS) entry which is preliminary data.</text>
</comment>
<dbReference type="EMBL" id="JARIHO010000038">
    <property type="protein sequence ID" value="KAJ7328788.1"/>
    <property type="molecule type" value="Genomic_DNA"/>
</dbReference>
<organism evidence="2 3">
    <name type="scientific">Mycena albidolilacea</name>
    <dbReference type="NCBI Taxonomy" id="1033008"/>
    <lineage>
        <taxon>Eukaryota</taxon>
        <taxon>Fungi</taxon>
        <taxon>Dikarya</taxon>
        <taxon>Basidiomycota</taxon>
        <taxon>Agaricomycotina</taxon>
        <taxon>Agaricomycetes</taxon>
        <taxon>Agaricomycetidae</taxon>
        <taxon>Agaricales</taxon>
        <taxon>Marasmiineae</taxon>
        <taxon>Mycenaceae</taxon>
        <taxon>Mycena</taxon>
    </lineage>
</organism>
<dbReference type="AlphaFoldDB" id="A0AAD7EKE1"/>
<feature type="compositionally biased region" description="Acidic residues" evidence="1">
    <location>
        <begin position="13"/>
        <end position="22"/>
    </location>
</feature>
<feature type="region of interest" description="Disordered" evidence="1">
    <location>
        <begin position="1"/>
        <end position="55"/>
    </location>
</feature>
<proteinExistence type="predicted"/>
<protein>
    <submittedName>
        <fullName evidence="2">Uncharacterized protein</fullName>
    </submittedName>
</protein>